<evidence type="ECO:0000313" key="2">
    <source>
        <dbReference type="Proteomes" id="UP000249354"/>
    </source>
</evidence>
<protein>
    <submittedName>
        <fullName evidence="1">Uncharacterized protein</fullName>
    </submittedName>
</protein>
<dbReference type="AlphaFoldDB" id="A0A2W4VUD3"/>
<dbReference type="Proteomes" id="UP000249354">
    <property type="component" value="Unassembled WGS sequence"/>
</dbReference>
<reference evidence="1 2" key="2">
    <citation type="submission" date="2018-06" db="EMBL/GenBank/DDBJ databases">
        <title>Metagenomic assembly of (sub)arctic Cyanobacteria and their associated microbiome from non-axenic cultures.</title>
        <authorList>
            <person name="Baurain D."/>
        </authorList>
    </citation>
    <scope>NUCLEOTIDE SEQUENCE [LARGE SCALE GENOMIC DNA]</scope>
    <source>
        <strain evidence="1">ULC129bin1</strain>
    </source>
</reference>
<organism evidence="1 2">
    <name type="scientific">Leptolyngbya foveolarum</name>
    <dbReference type="NCBI Taxonomy" id="47253"/>
    <lineage>
        <taxon>Bacteria</taxon>
        <taxon>Bacillati</taxon>
        <taxon>Cyanobacteriota</taxon>
        <taxon>Cyanophyceae</taxon>
        <taxon>Leptolyngbyales</taxon>
        <taxon>Leptolyngbyaceae</taxon>
        <taxon>Leptolyngbya group</taxon>
        <taxon>Leptolyngbya</taxon>
    </lineage>
</organism>
<accession>A0A2W4VUD3</accession>
<comment type="caution">
    <text evidence="1">The sequence shown here is derived from an EMBL/GenBank/DDBJ whole genome shotgun (WGS) entry which is preliminary data.</text>
</comment>
<sequence>LTPTWQRHCALRTDYARRQALVEIDVLAAQALGLTLDELITLYRVQFPVMQQYERDTYYDINGRIVFTNSKGLVGVGLPRKGNAKQNILGWEDTQHMKTGTVEVTTPDDTLPDGPHERTITYQAPFAKCDRVTDYRTAWKFFADSA</sequence>
<feature type="non-terminal residue" evidence="1">
    <location>
        <position position="1"/>
    </location>
</feature>
<gene>
    <name evidence="1" type="ORF">DCF25_16220</name>
</gene>
<proteinExistence type="predicted"/>
<reference evidence="2" key="1">
    <citation type="submission" date="2018-04" db="EMBL/GenBank/DDBJ databases">
        <authorList>
            <person name="Cornet L."/>
        </authorList>
    </citation>
    <scope>NUCLEOTIDE SEQUENCE [LARGE SCALE GENOMIC DNA]</scope>
</reference>
<evidence type="ECO:0000313" key="1">
    <source>
        <dbReference type="EMBL" id="PZO13335.1"/>
    </source>
</evidence>
<dbReference type="EMBL" id="QBMC01000127">
    <property type="protein sequence ID" value="PZO13335.1"/>
    <property type="molecule type" value="Genomic_DNA"/>
</dbReference>
<name>A0A2W4VUD3_9CYAN</name>